<dbReference type="Pfam" id="PF14450">
    <property type="entry name" value="FtsA"/>
    <property type="match status" value="1"/>
</dbReference>
<dbReference type="OrthoDB" id="9768127at2"/>
<feature type="domain" description="SHS2" evidence="1">
    <location>
        <begin position="4"/>
        <end position="202"/>
    </location>
</feature>
<keyword evidence="2" id="KW-0131">Cell cycle</keyword>
<dbReference type="Gene3D" id="3.30.1490.300">
    <property type="match status" value="1"/>
</dbReference>
<dbReference type="Proteomes" id="UP000288623">
    <property type="component" value="Unassembled WGS sequence"/>
</dbReference>
<accession>A0A433RYK5</accession>
<dbReference type="InterPro" id="IPR050696">
    <property type="entry name" value="FtsA/MreB"/>
</dbReference>
<comment type="caution">
    <text evidence="2">The sequence shown here is derived from an EMBL/GenBank/DDBJ whole genome shotgun (WGS) entry which is preliminary data.</text>
</comment>
<dbReference type="InterPro" id="IPR003494">
    <property type="entry name" value="SHS2_FtsA"/>
</dbReference>
<dbReference type="PANTHER" id="PTHR32432">
    <property type="entry name" value="CELL DIVISION PROTEIN FTSA-RELATED"/>
    <property type="match status" value="1"/>
</dbReference>
<evidence type="ECO:0000313" key="3">
    <source>
        <dbReference type="Proteomes" id="UP000288623"/>
    </source>
</evidence>
<dbReference type="InterPro" id="IPR043129">
    <property type="entry name" value="ATPase_NBD"/>
</dbReference>
<dbReference type="Gene3D" id="3.30.420.40">
    <property type="match status" value="2"/>
</dbReference>
<gene>
    <name evidence="2" type="ORF">QI30_00380</name>
</gene>
<proteinExistence type="predicted"/>
<protein>
    <submittedName>
        <fullName evidence="2">Cell division protein</fullName>
    </submittedName>
</protein>
<dbReference type="CDD" id="cd24004">
    <property type="entry name" value="ASKHA_NBD_PilM-like"/>
    <property type="match status" value="1"/>
</dbReference>
<dbReference type="AlphaFoldDB" id="A0A433RYK5"/>
<organism evidence="2 3">
    <name type="scientific">Candidatus Kurthia intestinigallinarum</name>
    <dbReference type="NCBI Taxonomy" id="1562256"/>
    <lineage>
        <taxon>Bacteria</taxon>
        <taxon>Bacillati</taxon>
        <taxon>Bacillota</taxon>
        <taxon>Bacilli</taxon>
        <taxon>Bacillales</taxon>
        <taxon>Caryophanaceae</taxon>
        <taxon>Kurthia</taxon>
    </lineage>
</organism>
<dbReference type="RefSeq" id="WP_126988989.1">
    <property type="nucleotide sequence ID" value="NZ_JTFC01000003.1"/>
</dbReference>
<sequence length="715" mass="78245">MKKIFALDIGTRSVVGVILEKRDDSHYSIADLLIEEHKERAMVDGQIHNVLHVAEVIQHIKIKLEESHGPLTHVNVAAAGRSLKTESGSALLNIKKHAALTEDDIHRLELAAVQNAQEQLIYHQDGKIASHYYCVGYSVLHYYIDDQEIGSLIDQQGEEIKIEVIATFLPRVVVESLIASLKRADLTINGLTLEPIAAINALIPATMRRLNVALVDIGAGTSDIAITDDNTVVAYGMVPTAGDEITEALCDHYLLDFPVAEKIKRELLTKDTVKIADILGFEQIIASAEAIEHIKPAIENLAGSITNEILHLNSNRAPKAVLLVGGGSLTPLLEKELAERLELPLNRVAVRGIDAIPLLNTDNTTRSPELVTPIGIAIAAEHSPIKYVTVMVNGQTVRLFEVKEMTVADALLAANVQAKKLYGKPGLGLAVTVNGQQILIPGELGSPTTILVNGKIASMKHPIQNGDILELREGENGAVGHASLNELIETTPPLTITAFDEIYELQSTIRVNNNIMTNLHYSVQDGDVITCTPLQTIEDALNTIDKSSVLEQVQPFKLIIDHQSIEFPALSDELLLNGIPAKKQYPIQDGDVLTLKPHTNPTVDFISQHVHLTLYNTIHVRFQGEELMLSKPIIDVLVNREPANAQTILTSGDSLQFITLDQSGWHYNDIFRFSDWQLPIAFKGTFNILRNGEAVNFDAPIFGGDTLAIELIPTV</sequence>
<evidence type="ECO:0000259" key="1">
    <source>
        <dbReference type="SMART" id="SM00842"/>
    </source>
</evidence>
<dbReference type="SMART" id="SM00842">
    <property type="entry name" value="FtsA"/>
    <property type="match status" value="1"/>
</dbReference>
<reference evidence="2 3" key="1">
    <citation type="submission" date="2014-11" db="EMBL/GenBank/DDBJ databases">
        <title>Genome sequence and analysis of novel Kurthia sp.</title>
        <authorList>
            <person name="Lawson J.N."/>
            <person name="Gonzalez J.E."/>
            <person name="Rinauldi L."/>
            <person name="Xuan Z."/>
            <person name="Firman A."/>
            <person name="Shaddox L."/>
            <person name="Trudeau A."/>
            <person name="Shah S."/>
            <person name="Reiman D."/>
        </authorList>
    </citation>
    <scope>NUCLEOTIDE SEQUENCE [LARGE SCALE GENOMIC DNA]</scope>
    <source>
        <strain evidence="2 3">3B1D</strain>
    </source>
</reference>
<dbReference type="SUPFAM" id="SSF53067">
    <property type="entry name" value="Actin-like ATPase domain"/>
    <property type="match status" value="2"/>
</dbReference>
<dbReference type="GO" id="GO:0051301">
    <property type="term" value="P:cell division"/>
    <property type="evidence" value="ECO:0007669"/>
    <property type="project" value="UniProtKB-KW"/>
</dbReference>
<keyword evidence="2" id="KW-0132">Cell division</keyword>
<evidence type="ECO:0000313" key="2">
    <source>
        <dbReference type="EMBL" id="RUS58363.1"/>
    </source>
</evidence>
<dbReference type="EMBL" id="JTFC01000003">
    <property type="protein sequence ID" value="RUS58363.1"/>
    <property type="molecule type" value="Genomic_DNA"/>
</dbReference>
<dbReference type="PANTHER" id="PTHR32432:SF3">
    <property type="entry name" value="ETHANOLAMINE UTILIZATION PROTEIN EUTJ"/>
    <property type="match status" value="1"/>
</dbReference>
<name>A0A433RYK5_9BACL</name>
<keyword evidence="3" id="KW-1185">Reference proteome</keyword>